<proteinExistence type="predicted"/>
<gene>
    <name evidence="1" type="ORF">MOX91_03505</name>
</gene>
<sequence>MPICTRLLRKSRHSLRSALCFRKATHASVVSRSMLVLFRGQYKVQLPVRKTQQHRAFIPFFYVSKPTPIKHHNFYSFATVKEVFSFVLATLGSLPFGKATHSSVVLLSILFYFGLTTERSLRLIKHNSIGLIRFFAFTTYQAT</sequence>
<organism evidence="1 2">
    <name type="scientific">Intestinicryptomonas porci</name>
    <dbReference type="NCBI Taxonomy" id="2926320"/>
    <lineage>
        <taxon>Bacteria</taxon>
        <taxon>Pseudomonadati</taxon>
        <taxon>Verrucomicrobiota</taxon>
        <taxon>Opitutia</taxon>
        <taxon>Opitutales</taxon>
        <taxon>Intestinicryptomonaceae</taxon>
        <taxon>Intestinicryptomonas</taxon>
    </lineage>
</organism>
<dbReference type="Proteomes" id="UP001275932">
    <property type="component" value="Unassembled WGS sequence"/>
</dbReference>
<accession>A0ABU4WFA1</accession>
<evidence type="ECO:0000313" key="1">
    <source>
        <dbReference type="EMBL" id="MDX8415245.1"/>
    </source>
</evidence>
<protein>
    <submittedName>
        <fullName evidence="1">Uncharacterized protein</fullName>
    </submittedName>
</protein>
<keyword evidence="2" id="KW-1185">Reference proteome</keyword>
<comment type="caution">
    <text evidence="1">The sequence shown here is derived from an EMBL/GenBank/DDBJ whole genome shotgun (WGS) entry which is preliminary data.</text>
</comment>
<evidence type="ECO:0000313" key="2">
    <source>
        <dbReference type="Proteomes" id="UP001275932"/>
    </source>
</evidence>
<name>A0ABU4WFA1_9BACT</name>
<dbReference type="EMBL" id="JALBUT010000003">
    <property type="protein sequence ID" value="MDX8415245.1"/>
    <property type="molecule type" value="Genomic_DNA"/>
</dbReference>
<reference evidence="1 2" key="1">
    <citation type="submission" date="2022-03" db="EMBL/GenBank/DDBJ databases">
        <title>Novel taxa within the pig intestine.</title>
        <authorList>
            <person name="Wylensek D."/>
            <person name="Bishof K."/>
            <person name="Afrizal A."/>
            <person name="Clavel T."/>
        </authorList>
    </citation>
    <scope>NUCLEOTIDE SEQUENCE [LARGE SCALE GENOMIC DNA]</scope>
    <source>
        <strain evidence="1 2">CLA-KB-P66</strain>
    </source>
</reference>